<proteinExistence type="predicted"/>
<accession>A0A520KQR5</accession>
<dbReference type="InterPro" id="IPR014424">
    <property type="entry name" value="UCP004897_ACT"/>
</dbReference>
<reference evidence="1 2" key="1">
    <citation type="journal article" date="2019" name="Nat. Microbiol.">
        <title>Wide diversity of methane and short-chain alkane metabolisms in uncultured archaea.</title>
        <authorList>
            <person name="Borrel G."/>
            <person name="Adam P.S."/>
            <person name="McKay L.J."/>
            <person name="Chen L.X."/>
            <person name="Sierra-Garcia I.N."/>
            <person name="Sieber C.M."/>
            <person name="Letourneur Q."/>
            <person name="Ghozlane A."/>
            <person name="Andersen G.L."/>
            <person name="Li W.J."/>
            <person name="Hallam S.J."/>
            <person name="Muyzer G."/>
            <person name="de Oliveira V.M."/>
            <person name="Inskeep W.P."/>
            <person name="Banfield J.F."/>
            <person name="Gribaldo S."/>
        </authorList>
    </citation>
    <scope>NUCLEOTIDE SEQUENCE [LARGE SCALE GENOMIC DNA]</scope>
    <source>
        <strain evidence="1">NM1a</strain>
    </source>
</reference>
<name>A0A520KQR5_METT2</name>
<protein>
    <submittedName>
        <fullName evidence="1">Amino acid-binding ACT domain protein</fullName>
    </submittedName>
</protein>
<dbReference type="EMBL" id="RXIF01000012">
    <property type="protein sequence ID" value="RZN63903.1"/>
    <property type="molecule type" value="Genomic_DNA"/>
</dbReference>
<dbReference type="Proteomes" id="UP000317158">
    <property type="component" value="Unassembled WGS sequence"/>
</dbReference>
<sequence>MWEKIKRKFDRFPSQLKVAKTFLKLGISVKGGKAFCGNIELVPTKIARALDVDRNVVVLAIENIEKDEELKTVYGSIKPVAEISEVSKIFGYPVLEVFADSMEAGIVANITGIIARNNISIRYILAEDPDISVISKLTLVTNEKIPGALVDEFLTVKGVKKIVVST</sequence>
<dbReference type="PIRSF" id="PIRSF004897">
    <property type="entry name" value="UCP004897_ACT"/>
    <property type="match status" value="1"/>
</dbReference>
<gene>
    <name evidence="1" type="ORF">EF806_06650</name>
</gene>
<organism evidence="1 2">
    <name type="scientific">Methanoliparum thermophilum</name>
    <dbReference type="NCBI Taxonomy" id="2491083"/>
    <lineage>
        <taxon>Archaea</taxon>
        <taxon>Methanobacteriati</taxon>
        <taxon>Methanobacteriota</taxon>
        <taxon>Candidatus Methanoliparia</taxon>
        <taxon>Candidatus Methanoliparales</taxon>
        <taxon>Candidatus Methanoliparaceae</taxon>
        <taxon>Candidatus Methanoliparum</taxon>
    </lineage>
</organism>
<evidence type="ECO:0000313" key="1">
    <source>
        <dbReference type="EMBL" id="RZN63903.1"/>
    </source>
</evidence>
<dbReference type="InterPro" id="IPR045865">
    <property type="entry name" value="ACT-like_dom_sf"/>
</dbReference>
<comment type="caution">
    <text evidence="1">The sequence shown here is derived from an EMBL/GenBank/DDBJ whole genome shotgun (WGS) entry which is preliminary data.</text>
</comment>
<evidence type="ECO:0000313" key="2">
    <source>
        <dbReference type="Proteomes" id="UP000317158"/>
    </source>
</evidence>
<dbReference type="SUPFAM" id="SSF55021">
    <property type="entry name" value="ACT-like"/>
    <property type="match status" value="1"/>
</dbReference>
<dbReference type="AlphaFoldDB" id="A0A520KQR5"/>